<dbReference type="PANTHER" id="PTHR22916">
    <property type="entry name" value="GLYCOSYLTRANSFERASE"/>
    <property type="match status" value="1"/>
</dbReference>
<feature type="domain" description="Glycosyltransferase 2-like" evidence="1">
    <location>
        <begin position="4"/>
        <end position="151"/>
    </location>
</feature>
<evidence type="ECO:0000259" key="1">
    <source>
        <dbReference type="Pfam" id="PF00535"/>
    </source>
</evidence>
<keyword evidence="3" id="KW-1185">Reference proteome</keyword>
<gene>
    <name evidence="2" type="ORF">G8O29_00570</name>
</gene>
<dbReference type="Gene3D" id="3.90.550.10">
    <property type="entry name" value="Spore Coat Polysaccharide Biosynthesis Protein SpsA, Chain A"/>
    <property type="match status" value="1"/>
</dbReference>
<sequence length="281" mass="31809">MRLSLVVMAYRQEAFIAETVAAALAQDHPDLEIVLSDDASPDATFRIMSDMAAAYAGPHRIVLNRNPQNLGLIGHVNRLFDLVTSDWLIYNAGDDISEPHRARVIAEAIARDDPRYVYSNVTDLDASGAALARQRTRTRPAALQQKSLPELAKAVSHALGASSAWHRVLFDRFGPITETEVFEDQVLMFRARLLGSVTYLDDRLLRYRRSIGLSFQSKEDQVRKLRQDLAIMRQRRADVLRHCPDRRDILKAIARKEERRQRALDDVLAGRQIEDPEGEDA</sequence>
<proteinExistence type="predicted"/>
<evidence type="ECO:0000313" key="3">
    <source>
        <dbReference type="Proteomes" id="UP001515660"/>
    </source>
</evidence>
<evidence type="ECO:0000313" key="2">
    <source>
        <dbReference type="EMBL" id="NHB75231.1"/>
    </source>
</evidence>
<dbReference type="InterPro" id="IPR029044">
    <property type="entry name" value="Nucleotide-diphossugar_trans"/>
</dbReference>
<comment type="caution">
    <text evidence="2">The sequence shown here is derived from an EMBL/GenBank/DDBJ whole genome shotgun (WGS) entry which is preliminary data.</text>
</comment>
<accession>A0ABX0G293</accession>
<protein>
    <submittedName>
        <fullName evidence="2">Glycosyltransferase</fullName>
    </submittedName>
</protein>
<dbReference type="PANTHER" id="PTHR22916:SF3">
    <property type="entry name" value="UDP-GLCNAC:BETAGAL BETA-1,3-N-ACETYLGLUCOSAMINYLTRANSFERASE-LIKE PROTEIN 1"/>
    <property type="match status" value="1"/>
</dbReference>
<reference evidence="2 3" key="1">
    <citation type="journal article" date="2022" name="Microorganisms">
        <title>Genome Sequence and Characterization of a Xanthorhodopsin-Containing, Aerobic Anoxygenic Phototrophic Rhodobacter Species, Isolated from Mesophilic Conditions at Yellowstone National Park.</title>
        <authorList>
            <person name="Kyndt J.A."/>
            <person name="Robertson S."/>
            <person name="Shoffstall I.B."/>
            <person name="Ramaley R.F."/>
            <person name="Meyer T.E."/>
        </authorList>
    </citation>
    <scope>NUCLEOTIDE SEQUENCE [LARGE SCALE GENOMIC DNA]</scope>
    <source>
        <strain evidence="2 3">M37P</strain>
    </source>
</reference>
<dbReference type="Pfam" id="PF00535">
    <property type="entry name" value="Glycos_transf_2"/>
    <property type="match status" value="1"/>
</dbReference>
<dbReference type="Proteomes" id="UP001515660">
    <property type="component" value="Unassembled WGS sequence"/>
</dbReference>
<dbReference type="RefSeq" id="WP_166401287.1">
    <property type="nucleotide sequence ID" value="NZ_JAANHS010000001.1"/>
</dbReference>
<dbReference type="InterPro" id="IPR001173">
    <property type="entry name" value="Glyco_trans_2-like"/>
</dbReference>
<dbReference type="EMBL" id="JAANHS010000001">
    <property type="protein sequence ID" value="NHB75231.1"/>
    <property type="molecule type" value="Genomic_DNA"/>
</dbReference>
<dbReference type="SUPFAM" id="SSF53448">
    <property type="entry name" value="Nucleotide-diphospho-sugar transferases"/>
    <property type="match status" value="1"/>
</dbReference>
<organism evidence="2 3">
    <name type="scientific">Rhodobacter calidifons</name>
    <dbReference type="NCBI Taxonomy" id="2715277"/>
    <lineage>
        <taxon>Bacteria</taxon>
        <taxon>Pseudomonadati</taxon>
        <taxon>Pseudomonadota</taxon>
        <taxon>Alphaproteobacteria</taxon>
        <taxon>Rhodobacterales</taxon>
        <taxon>Rhodobacter group</taxon>
        <taxon>Rhodobacter</taxon>
    </lineage>
</organism>
<name>A0ABX0G293_9RHOB</name>